<dbReference type="InterPro" id="IPR037768">
    <property type="entry name" value="C2B_Copine"/>
</dbReference>
<dbReference type="RefSeq" id="XP_001347218.1">
    <property type="nucleotide sequence ID" value="XM_001347182.1"/>
</dbReference>
<dbReference type="CDD" id="cd04047">
    <property type="entry name" value="C2B_Copine"/>
    <property type="match status" value="1"/>
</dbReference>
<dbReference type="InParanoid" id="Q6BFH9"/>
<dbReference type="SUPFAM" id="SSF53300">
    <property type="entry name" value="vWA-like"/>
    <property type="match status" value="1"/>
</dbReference>
<evidence type="ECO:0000256" key="1">
    <source>
        <dbReference type="ARBA" id="ARBA00009048"/>
    </source>
</evidence>
<evidence type="ECO:0000313" key="5">
    <source>
        <dbReference type="EMBL" id="CAH03591.1"/>
    </source>
</evidence>
<dbReference type="GO" id="GO:0005544">
    <property type="term" value="F:calcium-dependent phospholipid binding"/>
    <property type="evidence" value="ECO:0000318"/>
    <property type="project" value="GO_Central"/>
</dbReference>
<evidence type="ECO:0000256" key="2">
    <source>
        <dbReference type="ARBA" id="ARBA00022737"/>
    </source>
</evidence>
<dbReference type="GO" id="GO:0005886">
    <property type="term" value="C:plasma membrane"/>
    <property type="evidence" value="ECO:0000318"/>
    <property type="project" value="GO_Central"/>
</dbReference>
<feature type="domain" description="VWFA" evidence="4">
    <location>
        <begin position="285"/>
        <end position="507"/>
    </location>
</feature>
<dbReference type="PROSITE" id="PS50234">
    <property type="entry name" value="VWFA"/>
    <property type="match status" value="1"/>
</dbReference>
<dbReference type="InterPro" id="IPR045052">
    <property type="entry name" value="Copine"/>
</dbReference>
<dbReference type="Pfam" id="PF00168">
    <property type="entry name" value="C2"/>
    <property type="match status" value="2"/>
</dbReference>
<dbReference type="Proteomes" id="UP000000600">
    <property type="component" value="Chromosome"/>
</dbReference>
<dbReference type="InterPro" id="IPR002035">
    <property type="entry name" value="VWF_A"/>
</dbReference>
<dbReference type="STRING" id="5888.Q6BFH9"/>
<feature type="domain" description="C2" evidence="3">
    <location>
        <begin position="1"/>
        <end position="118"/>
    </location>
</feature>
<dbReference type="InterPro" id="IPR035892">
    <property type="entry name" value="C2_domain_sf"/>
</dbReference>
<sequence length="534" mass="60666">MQQQVLTKDREKIELFFSARGLANKDVLSDSDPQLYVYLTEGKQGAEKLIAKTEVKKNNLNPDWKVSVVLDFIFEVNQYLRFLVVDSDGDDIKDDDIIGTLNTTVGEIMGSRNQVYMGQLSYKNKQTGKLLVKADKRQEIKGSNQVIYWQWYGKKIKNMDGWFGVSDPFLRFFKWHKNSDWLMVHETEFIKDNESPIWKGFEITHDKLHDENPQQPIKIELWDNEKDGKHQLIGSVEVTIEQIFFKEIHEFQVKTPKGEFGGTIGIKSFQKPSFIDYLKGGEQINLQIAIDFTGSNGNPNHQSSLHYNVPNQLNQYQNALSQVAEILLNYDFDKKVPVYGFGGIPSLPNYHKGSTDDWYFIFICSFPLNGNKKDPEVLGLVGIMDAYKHALNHVSLSGPTVFAPVIENAIEIAEKNKKKDIYNVLLIMTDGQIDDMDECVKLVKKAAKLPLSIIIVGVGSANFQKMEDLDGDGPQYQDCLRDVVQFVPFLKFSGKPGDLAKELLSELPDQLIQYKQLIGKGPNPAQQIDLSKLA</sequence>
<dbReference type="GeneID" id="79574083"/>
<dbReference type="PANTHER" id="PTHR10857:SF106">
    <property type="entry name" value="C2 DOMAIN-CONTAINING PROTEIN"/>
    <property type="match status" value="1"/>
</dbReference>
<gene>
    <name evidence="5" type="ORF">PTMB.394c</name>
</gene>
<evidence type="ECO:0000259" key="4">
    <source>
        <dbReference type="PROSITE" id="PS50234"/>
    </source>
</evidence>
<dbReference type="SMART" id="SM00327">
    <property type="entry name" value="VWA"/>
    <property type="match status" value="1"/>
</dbReference>
<dbReference type="GO" id="GO:0071277">
    <property type="term" value="P:cellular response to calcium ion"/>
    <property type="evidence" value="ECO:0000318"/>
    <property type="project" value="GO_Central"/>
</dbReference>
<reference evidence="5 6" key="1">
    <citation type="journal article" date="2004" name="Curr. Biol.">
        <title>High coding density on the largest Paramecium tetraurelia somatic chromosome.</title>
        <authorList>
            <person name="Zagulski M."/>
            <person name="Nowak J.K."/>
            <person name="Le Mouel A."/>
            <person name="Nowacki M."/>
            <person name="Migdalski A."/>
            <person name="Gromadka R."/>
            <person name="Noel B."/>
            <person name="Blanc I."/>
            <person name="Dessen P."/>
            <person name="Wincker P."/>
            <person name="Keller A.M."/>
            <person name="Cohen J."/>
            <person name="Meyer E."/>
            <person name="Sperling L."/>
        </authorList>
    </citation>
    <scope>NUCLEOTIDE SEQUENCE [LARGE SCALE GENOMIC DNA]</scope>
    <source>
        <strain evidence="5 6">Stock d4-2</strain>
    </source>
</reference>
<dbReference type="FunFam" id="2.60.40.150:FF:000348">
    <property type="entry name" value="Copine family protein"/>
    <property type="match status" value="1"/>
</dbReference>
<evidence type="ECO:0000313" key="6">
    <source>
        <dbReference type="Proteomes" id="UP000000600"/>
    </source>
</evidence>
<keyword evidence="2" id="KW-0677">Repeat</keyword>
<dbReference type="InterPro" id="IPR036465">
    <property type="entry name" value="vWFA_dom_sf"/>
</dbReference>
<name>Q6BFH9_PARTE</name>
<dbReference type="EMBL" id="CR548612">
    <property type="protein sequence ID" value="CAH03591.1"/>
    <property type="molecule type" value="Genomic_DNA"/>
</dbReference>
<dbReference type="Gene3D" id="2.60.40.150">
    <property type="entry name" value="C2 domain"/>
    <property type="match status" value="2"/>
</dbReference>
<protein>
    <submittedName>
        <fullName evidence="5">Copine, putative</fullName>
    </submittedName>
</protein>
<organism evidence="5 6">
    <name type="scientific">Paramecium tetraurelia</name>
    <dbReference type="NCBI Taxonomy" id="5888"/>
    <lineage>
        <taxon>Eukaryota</taxon>
        <taxon>Sar</taxon>
        <taxon>Alveolata</taxon>
        <taxon>Ciliophora</taxon>
        <taxon>Intramacronucleata</taxon>
        <taxon>Oligohymenophorea</taxon>
        <taxon>Peniculida</taxon>
        <taxon>Parameciidae</taxon>
        <taxon>Paramecium</taxon>
    </lineage>
</organism>
<dbReference type="AlphaFoldDB" id="Q6BFH9"/>
<dbReference type="Pfam" id="PF07002">
    <property type="entry name" value="Copine"/>
    <property type="match status" value="1"/>
</dbReference>
<feature type="domain" description="C2" evidence="3">
    <location>
        <begin position="126"/>
        <end position="253"/>
    </location>
</feature>
<dbReference type="PROSITE" id="PS50004">
    <property type="entry name" value="C2"/>
    <property type="match status" value="2"/>
</dbReference>
<comment type="similarity">
    <text evidence="1">Belongs to the copine family.</text>
</comment>
<dbReference type="CDD" id="cd04048">
    <property type="entry name" value="C2A_Copine"/>
    <property type="match status" value="1"/>
</dbReference>
<dbReference type="SMART" id="SM00239">
    <property type="entry name" value="C2"/>
    <property type="match status" value="2"/>
</dbReference>
<dbReference type="SUPFAM" id="SSF49562">
    <property type="entry name" value="C2 domain (Calcium/lipid-binding domain, CaLB)"/>
    <property type="match status" value="2"/>
</dbReference>
<accession>Q6BFH9</accession>
<proteinExistence type="inferred from homology"/>
<keyword evidence="6" id="KW-1185">Reference proteome</keyword>
<dbReference type="PANTHER" id="PTHR10857">
    <property type="entry name" value="COPINE"/>
    <property type="match status" value="1"/>
</dbReference>
<evidence type="ECO:0000259" key="3">
    <source>
        <dbReference type="PROSITE" id="PS50004"/>
    </source>
</evidence>
<dbReference type="KEGG" id="ptm:PTMB.394c"/>
<dbReference type="InterPro" id="IPR000008">
    <property type="entry name" value="C2_dom"/>
</dbReference>
<dbReference type="FunFam" id="3.40.50.410:FF:000098">
    <property type="entry name" value="Copine-5"/>
    <property type="match status" value="1"/>
</dbReference>
<dbReference type="Gene3D" id="3.40.50.410">
    <property type="entry name" value="von Willebrand factor, type A domain"/>
    <property type="match status" value="1"/>
</dbReference>
<dbReference type="InterPro" id="IPR010734">
    <property type="entry name" value="Copine_C"/>
</dbReference>